<evidence type="ECO:0000313" key="2">
    <source>
        <dbReference type="EMBL" id="APH72960.1"/>
    </source>
</evidence>
<organism evidence="2 3">
    <name type="scientific">Aquibium oceanicum</name>
    <dbReference type="NCBI Taxonomy" id="1670800"/>
    <lineage>
        <taxon>Bacteria</taxon>
        <taxon>Pseudomonadati</taxon>
        <taxon>Pseudomonadota</taxon>
        <taxon>Alphaproteobacteria</taxon>
        <taxon>Hyphomicrobiales</taxon>
        <taxon>Phyllobacteriaceae</taxon>
        <taxon>Aquibium</taxon>
    </lineage>
</organism>
<protein>
    <submittedName>
        <fullName evidence="2">Metal-binding protein</fullName>
    </submittedName>
</protein>
<evidence type="ECO:0000256" key="1">
    <source>
        <dbReference type="SAM" id="MobiDB-lite"/>
    </source>
</evidence>
<dbReference type="Proteomes" id="UP000182840">
    <property type="component" value="Chromosome"/>
</dbReference>
<name>A0A1L3SUA5_9HYPH</name>
<evidence type="ECO:0000313" key="3">
    <source>
        <dbReference type="Proteomes" id="UP000182840"/>
    </source>
</evidence>
<dbReference type="KEGG" id="meso:BSQ44_17505"/>
<dbReference type="OrthoDB" id="8443793at2"/>
<dbReference type="RefSeq" id="WP_072606430.1">
    <property type="nucleotide sequence ID" value="NZ_CP018171.1"/>
</dbReference>
<dbReference type="InterPro" id="IPR003772">
    <property type="entry name" value="YceD"/>
</dbReference>
<proteinExistence type="predicted"/>
<accession>A0A1L3SUA5</accession>
<dbReference type="EMBL" id="CP018171">
    <property type="protein sequence ID" value="APH72960.1"/>
    <property type="molecule type" value="Genomic_DNA"/>
</dbReference>
<feature type="region of interest" description="Disordered" evidence="1">
    <location>
        <begin position="149"/>
        <end position="168"/>
    </location>
</feature>
<reference evidence="3" key="1">
    <citation type="submission" date="2016-11" db="EMBL/GenBank/DDBJ databases">
        <title>Mesorhizobium oceanicum sp. nov., isolated from deep seawater in South China Sea.</title>
        <authorList>
            <person name="Fu G.-Y."/>
        </authorList>
    </citation>
    <scope>NUCLEOTIDE SEQUENCE [LARGE SCALE GENOMIC DNA]</scope>
    <source>
        <strain evidence="3">B7</strain>
    </source>
</reference>
<dbReference type="STRING" id="1670800.BSQ44_17505"/>
<sequence>MNEHQKSPISFYATILRLPRKGMPVVLEPDDAERARLAQEHDLLSLDRFRADMLVEPWKGDGVRVSGEVSAHVTQACVVTLEPVESEVHERIDALFIPEHSPLARYESDPSGELLIDPEGPDAPEIFTGDKIDVGALAEEFFALGIDPYPRKRAPDGETVHGDRSFRDETESPFARLAALKTKL</sequence>
<keyword evidence="3" id="KW-1185">Reference proteome</keyword>
<dbReference type="AlphaFoldDB" id="A0A1L3SUA5"/>
<dbReference type="Pfam" id="PF02620">
    <property type="entry name" value="YceD"/>
    <property type="match status" value="1"/>
</dbReference>
<gene>
    <name evidence="2" type="ORF">BSQ44_17505</name>
</gene>